<evidence type="ECO:0000313" key="10">
    <source>
        <dbReference type="Proteomes" id="UP001497392"/>
    </source>
</evidence>
<evidence type="ECO:0000256" key="2">
    <source>
        <dbReference type="ARBA" id="ARBA00004496"/>
    </source>
</evidence>
<sequence length="975" mass="107618">MDNPIVRSLSEAFFQTLSSNQEVRKNAEQTVKAASVQPGFALSVLQVVALDAPIEIRQAAAVNFKNHVKFNWVPSNADKQPIPDGEKEQIKRLLTGLMLSTPPLVRAQLSEALSVISSHDFPRKWGTLLPELIERLKSGDAATVHGVLETANSIFKRFRNAFMSQSVNEDLSHSQQFVKPLLATLQSLTNSIREATDAGRQKELLCSARLALRIFFSMNNPGLTEEYEGVLDQWMAEFHYLLTYNNPALGETDPEKESVVDAVKAAVCDNIYLFIQINEDEFEKYLKTFAQDVWTELTNVSLNPGQDNLAMSAIRFLTALAKSVHSKLFSDDSTLKQVCEHIVIPNIRLREDMEEMFEMNWVEYVRRDTEGSDNDTRRRAATDLVKALTARFEAQVGPETTNTRVTSLFSGYVRALLAEHASNPGQNWKAKDCAMYLVVALAVRGRTAAAGVTSTNQLVNIQDFFNQQVMPELTAASVDDLPILKADALKFLTLMRGQLSTQSVLSTFGSLANLLRADSNVVHSYAAVAVERLLASREGGKPRFTPADLQSHLSPMFENLFLAFQKPESGENEYLMKCVMRVITFVGQEIAGVATMCLQRLAAMLLQVCQNPTQPGFNHYLFESVAALIKFSAAADVSKVAELEQNLFPAFNIVLQQDVQEFHPYVFQIFAQLIELRPAPLPATYMAIFRPLLAPVFWERPGNIPALTRLLQAYGAKAMAEITQQGLLEGMLGIFQKLVASRVHDQDGFRILEALLDSAPPETLQPYMPQIWTILFQRLQAAKTARFVRGFLVFLSHYVVKRGPAALQASTDTVQPGIFLVILQQVWVPSMANVRGDSGEKLVAVASTKVLCELPALLTAQGAAVWGQLLQATLKALEQRSEQDVAQEAPPEALEDIAEESQGYTAAFAQLHNAAVPDTDAVPDVQDPKQNFAASLARLSQASPGQVGGLVQSSLSADLQQRLQQYCQSAGVSIA</sequence>
<dbReference type="SUPFAM" id="SSF48371">
    <property type="entry name" value="ARM repeat"/>
    <property type="match status" value="1"/>
</dbReference>
<dbReference type="Pfam" id="PF08506">
    <property type="entry name" value="Cse1"/>
    <property type="match status" value="1"/>
</dbReference>
<evidence type="ECO:0000256" key="5">
    <source>
        <dbReference type="ARBA" id="ARBA00022490"/>
    </source>
</evidence>
<reference evidence="9 10" key="1">
    <citation type="submission" date="2024-06" db="EMBL/GenBank/DDBJ databases">
        <authorList>
            <person name="Kraege A."/>
            <person name="Thomma B."/>
        </authorList>
    </citation>
    <scope>NUCLEOTIDE SEQUENCE [LARGE SCALE GENOMIC DNA]</scope>
</reference>
<keyword evidence="4" id="KW-0813">Transport</keyword>
<comment type="subcellular location">
    <subcellularLocation>
        <location evidence="2">Cytoplasm</location>
    </subcellularLocation>
    <subcellularLocation>
        <location evidence="1">Nucleus</location>
    </subcellularLocation>
</comment>
<gene>
    <name evidence="9" type="primary">g5747</name>
    <name evidence="9" type="ORF">VP750_LOCUS4922</name>
</gene>
<dbReference type="SMART" id="SM00913">
    <property type="entry name" value="IBN_N"/>
    <property type="match status" value="1"/>
</dbReference>
<dbReference type="Pfam" id="PF03810">
    <property type="entry name" value="IBN_N"/>
    <property type="match status" value="1"/>
</dbReference>
<dbReference type="Proteomes" id="UP001497392">
    <property type="component" value="Unassembled WGS sequence"/>
</dbReference>
<dbReference type="InterPro" id="IPR011989">
    <property type="entry name" value="ARM-like"/>
</dbReference>
<dbReference type="InterPro" id="IPR016024">
    <property type="entry name" value="ARM-type_fold"/>
</dbReference>
<accession>A0ABP1FTN0</accession>
<keyword evidence="10" id="KW-1185">Reference proteome</keyword>
<dbReference type="PROSITE" id="PS50166">
    <property type="entry name" value="IMPORTIN_B_NT"/>
    <property type="match status" value="1"/>
</dbReference>
<dbReference type="Pfam" id="PF03378">
    <property type="entry name" value="CAS_CSE1"/>
    <property type="match status" value="1"/>
</dbReference>
<evidence type="ECO:0000313" key="9">
    <source>
        <dbReference type="EMBL" id="CAL5223263.1"/>
    </source>
</evidence>
<evidence type="ECO:0000256" key="4">
    <source>
        <dbReference type="ARBA" id="ARBA00022448"/>
    </source>
</evidence>
<keyword evidence="5" id="KW-0963">Cytoplasm</keyword>
<keyword evidence="7" id="KW-0539">Nucleus</keyword>
<protein>
    <submittedName>
        <fullName evidence="9">G5747 protein</fullName>
    </submittedName>
</protein>
<comment type="similarity">
    <text evidence="3">Belongs to the XPO2/CSE1 family.</text>
</comment>
<dbReference type="EMBL" id="CAXHTA020000008">
    <property type="protein sequence ID" value="CAL5223263.1"/>
    <property type="molecule type" value="Genomic_DNA"/>
</dbReference>
<dbReference type="InterPro" id="IPR005043">
    <property type="entry name" value="XPO2_C"/>
</dbReference>
<dbReference type="PANTHER" id="PTHR10997">
    <property type="entry name" value="IMPORTIN-7, 8, 11"/>
    <property type="match status" value="1"/>
</dbReference>
<proteinExistence type="inferred from homology"/>
<dbReference type="InterPro" id="IPR001494">
    <property type="entry name" value="Importin-beta_N"/>
</dbReference>
<evidence type="ECO:0000256" key="7">
    <source>
        <dbReference type="ARBA" id="ARBA00023242"/>
    </source>
</evidence>
<dbReference type="Gene3D" id="1.25.10.10">
    <property type="entry name" value="Leucine-rich Repeat Variant"/>
    <property type="match status" value="1"/>
</dbReference>
<evidence type="ECO:0000256" key="3">
    <source>
        <dbReference type="ARBA" id="ARBA00008669"/>
    </source>
</evidence>
<comment type="caution">
    <text evidence="9">The sequence shown here is derived from an EMBL/GenBank/DDBJ whole genome shotgun (WGS) entry which is preliminary data.</text>
</comment>
<keyword evidence="6" id="KW-0653">Protein transport</keyword>
<feature type="domain" description="Importin N-terminal" evidence="8">
    <location>
        <begin position="27"/>
        <end position="100"/>
    </location>
</feature>
<evidence type="ECO:0000256" key="1">
    <source>
        <dbReference type="ARBA" id="ARBA00004123"/>
    </source>
</evidence>
<dbReference type="PANTHER" id="PTHR10997:SF8">
    <property type="entry name" value="EXPORTIN-2"/>
    <property type="match status" value="1"/>
</dbReference>
<evidence type="ECO:0000256" key="6">
    <source>
        <dbReference type="ARBA" id="ARBA00022927"/>
    </source>
</evidence>
<dbReference type="InterPro" id="IPR013713">
    <property type="entry name" value="XPO2_central"/>
</dbReference>
<name>A0ABP1FTN0_9CHLO</name>
<organism evidence="9 10">
    <name type="scientific">Coccomyxa viridis</name>
    <dbReference type="NCBI Taxonomy" id="1274662"/>
    <lineage>
        <taxon>Eukaryota</taxon>
        <taxon>Viridiplantae</taxon>
        <taxon>Chlorophyta</taxon>
        <taxon>core chlorophytes</taxon>
        <taxon>Trebouxiophyceae</taxon>
        <taxon>Trebouxiophyceae incertae sedis</taxon>
        <taxon>Coccomyxaceae</taxon>
        <taxon>Coccomyxa</taxon>
    </lineage>
</organism>
<evidence type="ECO:0000259" key="8">
    <source>
        <dbReference type="PROSITE" id="PS50166"/>
    </source>
</evidence>